<evidence type="ECO:0000256" key="2">
    <source>
        <dbReference type="ARBA" id="ARBA00006171"/>
    </source>
</evidence>
<reference evidence="16" key="1">
    <citation type="submission" date="2022-05" db="EMBL/GenBank/DDBJ databases">
        <title>Genome-based reclassification of Anoxybacillus salavatliensis Cihan et al. as a later heterotypic synonym of Anoxybacillus gonensis Belduz et al. 2003.</title>
        <authorList>
            <person name="Inan Bektas K."/>
            <person name="Guler H.I."/>
            <person name="Belduz A.O."/>
            <person name="Canakci S."/>
        </authorList>
    </citation>
    <scope>NUCLEOTIDE SEQUENCE</scope>
    <source>
        <strain evidence="16">NCIMB 13933</strain>
    </source>
</reference>
<feature type="site" description="Important for catalytic activity and assists the phosphoryl transfer reaction to Asp8 by balancing charge and orienting the reacting groups" evidence="15">
    <location>
        <position position="124"/>
    </location>
</feature>
<dbReference type="SFLD" id="SFLDS00003">
    <property type="entry name" value="Haloacid_Dehalogenase"/>
    <property type="match status" value="1"/>
</dbReference>
<accession>A0AAW7TL01</accession>
<keyword evidence="8" id="KW-0119">Carbohydrate metabolism</keyword>
<feature type="active site" description="Proton donor/acceptor" evidence="12">
    <location>
        <position position="19"/>
    </location>
</feature>
<dbReference type="RefSeq" id="WP_081957640.1">
    <property type="nucleotide sequence ID" value="NZ_CP012152.1"/>
</dbReference>
<proteinExistence type="inferred from homology"/>
<keyword evidence="5 14" id="KW-0479">Metal-binding</keyword>
<evidence type="ECO:0000256" key="7">
    <source>
        <dbReference type="ARBA" id="ARBA00023235"/>
    </source>
</evidence>
<dbReference type="SFLD" id="SFLDG01129">
    <property type="entry name" value="C1.5:_HAD__Beta-PGM__Phosphata"/>
    <property type="match status" value="1"/>
</dbReference>
<keyword evidence="4" id="KW-0597">Phosphoprotein</keyword>
<comment type="similarity">
    <text evidence="2">Belongs to the HAD-like hydrolase superfamily. CbbY/CbbZ/Gph/YieH family.</text>
</comment>
<dbReference type="InterPro" id="IPR036412">
    <property type="entry name" value="HAD-like_sf"/>
</dbReference>
<dbReference type="NCBIfam" id="TIGR01990">
    <property type="entry name" value="bPGM"/>
    <property type="match status" value="1"/>
</dbReference>
<dbReference type="NCBIfam" id="TIGR01509">
    <property type="entry name" value="HAD-SF-IA-v3"/>
    <property type="match status" value="1"/>
</dbReference>
<evidence type="ECO:0000313" key="17">
    <source>
        <dbReference type="Proteomes" id="UP001176117"/>
    </source>
</evidence>
<evidence type="ECO:0000256" key="15">
    <source>
        <dbReference type="PIRSR" id="PIRSR610972-4"/>
    </source>
</evidence>
<feature type="binding site" evidence="13">
    <location>
        <begin position="52"/>
        <end position="57"/>
    </location>
    <ligand>
        <name>substrate</name>
    </ligand>
</feature>
<dbReference type="SUPFAM" id="SSF56784">
    <property type="entry name" value="HAD-like"/>
    <property type="match status" value="1"/>
</dbReference>
<dbReference type="Gene3D" id="1.10.150.240">
    <property type="entry name" value="Putative phosphatase, domain 2"/>
    <property type="match status" value="1"/>
</dbReference>
<feature type="active site" description="Nucleophile" evidence="12">
    <location>
        <position position="17"/>
    </location>
</feature>
<dbReference type="PANTHER" id="PTHR18901:SF38">
    <property type="entry name" value="PSEUDOURIDINE-5'-PHOSPHATASE"/>
    <property type="match status" value="1"/>
</dbReference>
<evidence type="ECO:0000313" key="16">
    <source>
        <dbReference type="EMBL" id="MDO0877475.1"/>
    </source>
</evidence>
<dbReference type="NCBIfam" id="TIGR02009">
    <property type="entry name" value="PGMB-YQAB-SF"/>
    <property type="match status" value="1"/>
</dbReference>
<dbReference type="SFLD" id="SFLDF00046">
    <property type="entry name" value="beta-phosphoglucomutase"/>
    <property type="match status" value="1"/>
</dbReference>
<dbReference type="EMBL" id="JAMOGB010000005">
    <property type="protein sequence ID" value="MDO0877475.1"/>
    <property type="molecule type" value="Genomic_DNA"/>
</dbReference>
<dbReference type="PRINTS" id="PR00413">
    <property type="entry name" value="HADHALOGNASE"/>
</dbReference>
<name>A0AAW7TL01_9BACL</name>
<evidence type="ECO:0000256" key="14">
    <source>
        <dbReference type="PIRSR" id="PIRSR610972-3"/>
    </source>
</evidence>
<dbReference type="InterPro" id="IPR023214">
    <property type="entry name" value="HAD_sf"/>
</dbReference>
<dbReference type="FunFam" id="1.10.150.240:FF:000010">
    <property type="entry name" value="Beta-phosphoglucomutase"/>
    <property type="match status" value="1"/>
</dbReference>
<evidence type="ECO:0000256" key="13">
    <source>
        <dbReference type="PIRSR" id="PIRSR610972-2"/>
    </source>
</evidence>
<feature type="binding site" evidence="13">
    <location>
        <position position="155"/>
    </location>
    <ligand>
        <name>substrate</name>
    </ligand>
</feature>
<dbReference type="PANTHER" id="PTHR18901">
    <property type="entry name" value="2-DEOXYGLUCOSE-6-PHOSPHATE PHOSPHATASE 2"/>
    <property type="match status" value="1"/>
</dbReference>
<comment type="subcellular location">
    <subcellularLocation>
        <location evidence="1">Cytoplasm</location>
    </subcellularLocation>
</comment>
<evidence type="ECO:0000256" key="9">
    <source>
        <dbReference type="ARBA" id="ARBA00044926"/>
    </source>
</evidence>
<feature type="binding site" evidence="14">
    <location>
        <position position="179"/>
    </location>
    <ligand>
        <name>Mg(2+)</name>
        <dbReference type="ChEBI" id="CHEBI:18420"/>
    </ligand>
</feature>
<keyword evidence="6 14" id="KW-0460">Magnesium</keyword>
<dbReference type="AlphaFoldDB" id="A0AAW7TL01"/>
<keyword evidence="17" id="KW-1185">Reference proteome</keyword>
<comment type="catalytic activity">
    <reaction evidence="9">
        <text>beta-D-glucose 1-phosphate = beta-D-glucose 6-phosphate</text>
        <dbReference type="Rhea" id="RHEA:20113"/>
        <dbReference type="ChEBI" id="CHEBI:57684"/>
        <dbReference type="ChEBI" id="CHEBI:58247"/>
        <dbReference type="EC" id="5.4.2.6"/>
    </reaction>
</comment>
<evidence type="ECO:0000256" key="11">
    <source>
        <dbReference type="ARBA" id="ARBA00044991"/>
    </source>
</evidence>
<dbReference type="GO" id="GO:0000287">
    <property type="term" value="F:magnesium ion binding"/>
    <property type="evidence" value="ECO:0007669"/>
    <property type="project" value="InterPro"/>
</dbReference>
<evidence type="ECO:0000256" key="6">
    <source>
        <dbReference type="ARBA" id="ARBA00022842"/>
    </source>
</evidence>
<comment type="caution">
    <text evidence="16">The sequence shown here is derived from an EMBL/GenBank/DDBJ whole genome shotgun (WGS) entry which is preliminary data.</text>
</comment>
<dbReference type="Pfam" id="PF00702">
    <property type="entry name" value="Hydrolase"/>
    <property type="match status" value="1"/>
</dbReference>
<dbReference type="GO" id="GO:0005737">
    <property type="term" value="C:cytoplasm"/>
    <property type="evidence" value="ECO:0007669"/>
    <property type="project" value="UniProtKB-SubCell"/>
</dbReference>
<feature type="binding site" evidence="14">
    <location>
        <position position="180"/>
    </location>
    <ligand>
        <name>Mg(2+)</name>
        <dbReference type="ChEBI" id="CHEBI:18420"/>
    </ligand>
</feature>
<evidence type="ECO:0000256" key="4">
    <source>
        <dbReference type="ARBA" id="ARBA00022553"/>
    </source>
</evidence>
<feature type="binding site" evidence="13">
    <location>
        <position position="33"/>
    </location>
    <ligand>
        <name>substrate</name>
    </ligand>
</feature>
<dbReference type="InterPro" id="IPR006439">
    <property type="entry name" value="HAD-SF_hydro_IA"/>
</dbReference>
<comment type="cofactor">
    <cofactor evidence="14">
        <name>Mg(2+)</name>
        <dbReference type="ChEBI" id="CHEBI:18420"/>
    </cofactor>
    <text evidence="14">Binds 2 magnesium ions per subunit.</text>
</comment>
<dbReference type="SFLD" id="SFLDG01135">
    <property type="entry name" value="C1.5.6:_HAD__Beta-PGM__Phospha"/>
    <property type="match status" value="1"/>
</dbReference>
<dbReference type="GO" id="GO:0008801">
    <property type="term" value="F:beta-phosphoglucomutase activity"/>
    <property type="evidence" value="ECO:0007669"/>
    <property type="project" value="UniProtKB-EC"/>
</dbReference>
<feature type="binding site" evidence="13">
    <location>
        <position position="86"/>
    </location>
    <ligand>
        <name>substrate</name>
    </ligand>
</feature>
<keyword evidence="3" id="KW-0963">Cytoplasm</keyword>
<feature type="binding site" evidence="13">
    <location>
        <position position="60"/>
    </location>
    <ligand>
        <name>substrate</name>
    </ligand>
</feature>
<evidence type="ECO:0000256" key="8">
    <source>
        <dbReference type="ARBA" id="ARBA00023277"/>
    </source>
</evidence>
<dbReference type="EC" id="5.4.2.6" evidence="10"/>
<feature type="site" description="Important for catalytic activity and assists the phosphoryl transfer reaction to Asp8 by balancing charge and orienting the reacting groups" evidence="15">
    <location>
        <position position="155"/>
    </location>
</feature>
<evidence type="ECO:0000256" key="5">
    <source>
        <dbReference type="ARBA" id="ARBA00022723"/>
    </source>
</evidence>
<organism evidence="16 17">
    <name type="scientific">Anoxybacillus gonensis</name>
    <dbReference type="NCBI Taxonomy" id="198467"/>
    <lineage>
        <taxon>Bacteria</taxon>
        <taxon>Bacillati</taxon>
        <taxon>Bacillota</taxon>
        <taxon>Bacilli</taxon>
        <taxon>Bacillales</taxon>
        <taxon>Anoxybacillaceae</taxon>
        <taxon>Anoxybacillus</taxon>
    </lineage>
</organism>
<dbReference type="Gene3D" id="3.40.50.1000">
    <property type="entry name" value="HAD superfamily/HAD-like"/>
    <property type="match status" value="1"/>
</dbReference>
<keyword evidence="7 16" id="KW-0413">Isomerase</keyword>
<dbReference type="InterPro" id="IPR010972">
    <property type="entry name" value="Beta-PGM"/>
</dbReference>
<dbReference type="CDD" id="cd02598">
    <property type="entry name" value="HAD_BPGM"/>
    <property type="match status" value="1"/>
</dbReference>
<protein>
    <recommendedName>
        <fullName evidence="11">Beta-phosphoglucomutase</fullName>
        <ecNumber evidence="10">5.4.2.6</ecNumber>
    </recommendedName>
</protein>
<feature type="binding site" evidence="14">
    <location>
        <position position="19"/>
    </location>
    <ligand>
        <name>Mg(2+)</name>
        <dbReference type="ChEBI" id="CHEBI:18420"/>
    </ligand>
</feature>
<evidence type="ECO:0000256" key="3">
    <source>
        <dbReference type="ARBA" id="ARBA00022490"/>
    </source>
</evidence>
<evidence type="ECO:0000256" key="12">
    <source>
        <dbReference type="PIRSR" id="PIRSR610972-1"/>
    </source>
</evidence>
<gene>
    <name evidence="16" type="primary">pgmB</name>
    <name evidence="16" type="ORF">NBU54_07360</name>
</gene>
<evidence type="ECO:0000256" key="10">
    <source>
        <dbReference type="ARBA" id="ARBA00044968"/>
    </source>
</evidence>
<sequence>MKGFDMMNKQLKAVIFDLDGVITDTAEYHFIAWKQLAEELGITFDRTFNEQLKGVSRMESLERILALGGQTERYTAAEKEALAHKKNEHYKQLIARMTPNDLLPGILDLLRELKRENVKIGLASASKNAFTVIERLQIGEYFDTIVDAAKIKHSKPHPEIFLTAAKQLQVDPSACVGVEDAQAGVAAIQAANMFAIGVGDKEALKEADYIVETTAELTYDAIVRAFYRE</sequence>
<dbReference type="InterPro" id="IPR010976">
    <property type="entry name" value="B-phosphoglucomutase_hydrolase"/>
</dbReference>
<dbReference type="GO" id="GO:0005975">
    <property type="term" value="P:carbohydrate metabolic process"/>
    <property type="evidence" value="ECO:0007669"/>
    <property type="project" value="InterPro"/>
</dbReference>
<dbReference type="Proteomes" id="UP001176117">
    <property type="component" value="Unassembled WGS sequence"/>
</dbReference>
<evidence type="ECO:0000256" key="1">
    <source>
        <dbReference type="ARBA" id="ARBA00004496"/>
    </source>
</evidence>
<feature type="binding site" evidence="13">
    <location>
        <begin position="17"/>
        <end position="19"/>
    </location>
    <ligand>
        <name>substrate</name>
    </ligand>
</feature>
<dbReference type="InterPro" id="IPR023198">
    <property type="entry name" value="PGP-like_dom2"/>
</dbReference>
<dbReference type="NCBIfam" id="TIGR01549">
    <property type="entry name" value="HAD-SF-IA-v1"/>
    <property type="match status" value="1"/>
</dbReference>
<feature type="binding site" evidence="13">
    <location>
        <begin position="124"/>
        <end position="128"/>
    </location>
    <ligand>
        <name>substrate</name>
    </ligand>
</feature>
<feature type="binding site" evidence="14">
    <location>
        <position position="17"/>
    </location>
    <ligand>
        <name>Mg(2+)</name>
        <dbReference type="ChEBI" id="CHEBI:18420"/>
    </ligand>
</feature>